<feature type="transmembrane region" description="Helical" evidence="5">
    <location>
        <begin position="971"/>
        <end position="991"/>
    </location>
</feature>
<dbReference type="Pfam" id="PF09822">
    <property type="entry name" value="ABC_transp_aux"/>
    <property type="match status" value="1"/>
</dbReference>
<dbReference type="InterPro" id="IPR023828">
    <property type="entry name" value="Peptidase_S8_Ser-AS"/>
</dbReference>
<name>A0A9Y1FR41_9ARCH</name>
<dbReference type="Pfam" id="PF00082">
    <property type="entry name" value="Peptidase_S8"/>
    <property type="match status" value="1"/>
</dbReference>
<dbReference type="PANTHER" id="PTHR43806">
    <property type="entry name" value="PEPTIDASE S8"/>
    <property type="match status" value="1"/>
</dbReference>
<dbReference type="Proteomes" id="UP001200513">
    <property type="component" value="Chromosome"/>
</dbReference>
<keyword evidence="5" id="KW-1133">Transmembrane helix</keyword>
<dbReference type="InterPro" id="IPR000209">
    <property type="entry name" value="Peptidase_S8/S53_dom"/>
</dbReference>
<dbReference type="InterPro" id="IPR050131">
    <property type="entry name" value="Peptidase_S8_subtilisin-like"/>
</dbReference>
<evidence type="ECO:0000256" key="4">
    <source>
        <dbReference type="ARBA" id="ARBA00022825"/>
    </source>
</evidence>
<dbReference type="EMBL" id="CP084167">
    <property type="protein sequence ID" value="UJG44743.1"/>
    <property type="molecule type" value="Genomic_DNA"/>
</dbReference>
<dbReference type="PANTHER" id="PTHR43806:SF11">
    <property type="entry name" value="CEREVISIN-RELATED"/>
    <property type="match status" value="1"/>
</dbReference>
<evidence type="ECO:0000313" key="8">
    <source>
        <dbReference type="EMBL" id="UJG44743.1"/>
    </source>
</evidence>
<dbReference type="InterPro" id="IPR036852">
    <property type="entry name" value="Peptidase_S8/S53_dom_sf"/>
</dbReference>
<dbReference type="SUPFAM" id="SSF52743">
    <property type="entry name" value="Subtilisin-like"/>
    <property type="match status" value="1"/>
</dbReference>
<dbReference type="SUPFAM" id="SSF52317">
    <property type="entry name" value="Class I glutamine amidotransferase-like"/>
    <property type="match status" value="1"/>
</dbReference>
<keyword evidence="2" id="KW-0645">Protease</keyword>
<reference evidence="8" key="1">
    <citation type="journal article" date="2022" name="Nat. Microbiol.">
        <title>Unique mobile elements and scalable gene flow at the prokaryote-eukaryote boundary revealed by circularized Asgard archaea genomes.</title>
        <authorList>
            <person name="Wu F."/>
            <person name="Speth D.R."/>
            <person name="Philosof A."/>
            <person name="Cremiere A."/>
            <person name="Narayanan A."/>
            <person name="Barco R.A."/>
            <person name="Connon S.A."/>
            <person name="Amend J.P."/>
            <person name="Antoshechkin I.A."/>
            <person name="Orphan V.J."/>
        </authorList>
    </citation>
    <scope>NUCLEOTIDE SEQUENCE</scope>
    <source>
        <strain evidence="8">PR6</strain>
    </source>
</reference>
<protein>
    <submittedName>
        <fullName evidence="8">S8 family serine peptidase</fullName>
    </submittedName>
</protein>
<feature type="domain" description="ABC-type uncharacterised transport system" evidence="7">
    <location>
        <begin position="622"/>
        <end position="721"/>
    </location>
</feature>
<comment type="similarity">
    <text evidence="1">Belongs to the peptidase S8 family.</text>
</comment>
<keyword evidence="3" id="KW-0378">Hydrolase</keyword>
<dbReference type="InterPro" id="IPR015500">
    <property type="entry name" value="Peptidase_S8_subtilisin-rel"/>
</dbReference>
<dbReference type="AlphaFoldDB" id="A0A9Y1FR41"/>
<gene>
    <name evidence="8" type="ORF">K9W46_06060</name>
</gene>
<proteinExistence type="inferred from homology"/>
<keyword evidence="4" id="KW-0720">Serine protease</keyword>
<dbReference type="GO" id="GO:0006508">
    <property type="term" value="P:proteolysis"/>
    <property type="evidence" value="ECO:0007669"/>
    <property type="project" value="UniProtKB-KW"/>
</dbReference>
<dbReference type="PRINTS" id="PR00723">
    <property type="entry name" value="SUBTILISIN"/>
</dbReference>
<dbReference type="InterPro" id="IPR019196">
    <property type="entry name" value="ABC_transp_unknown"/>
</dbReference>
<evidence type="ECO:0000256" key="1">
    <source>
        <dbReference type="ARBA" id="ARBA00011073"/>
    </source>
</evidence>
<evidence type="ECO:0000256" key="5">
    <source>
        <dbReference type="SAM" id="Phobius"/>
    </source>
</evidence>
<dbReference type="PROSITE" id="PS00138">
    <property type="entry name" value="SUBTILASE_SER"/>
    <property type="match status" value="1"/>
</dbReference>
<keyword evidence="5" id="KW-0472">Membrane</keyword>
<accession>A0A9Y1FR41</accession>
<dbReference type="GO" id="GO:0004252">
    <property type="term" value="F:serine-type endopeptidase activity"/>
    <property type="evidence" value="ECO:0007669"/>
    <property type="project" value="InterPro"/>
</dbReference>
<evidence type="ECO:0000256" key="3">
    <source>
        <dbReference type="ARBA" id="ARBA00022801"/>
    </source>
</evidence>
<evidence type="ECO:0000256" key="2">
    <source>
        <dbReference type="ARBA" id="ARBA00022670"/>
    </source>
</evidence>
<feature type="domain" description="Peptidase S8/S53" evidence="6">
    <location>
        <begin position="189"/>
        <end position="466"/>
    </location>
</feature>
<organism evidence="8">
    <name type="scientific">Candidatus Heimdallarchaeum endolithica</name>
    <dbReference type="NCBI Taxonomy" id="2876572"/>
    <lineage>
        <taxon>Archaea</taxon>
        <taxon>Promethearchaeati</taxon>
        <taxon>Candidatus Heimdallarchaeota</taxon>
        <taxon>Candidatus Heimdallarchaeia (ex Rinke et al. 2021) (nom. nud.)</taxon>
        <taxon>Candidatus Heimdallarchaeales</taxon>
        <taxon>Candidatus Heimdallarchaeaceae</taxon>
        <taxon>Candidatus Heimdallarchaeum</taxon>
    </lineage>
</organism>
<evidence type="ECO:0000259" key="7">
    <source>
        <dbReference type="Pfam" id="PF09822"/>
    </source>
</evidence>
<keyword evidence="5" id="KW-0812">Transmembrane</keyword>
<dbReference type="Gene3D" id="3.40.50.200">
    <property type="entry name" value="Peptidase S8/S53 domain"/>
    <property type="match status" value="1"/>
</dbReference>
<evidence type="ECO:0000259" key="6">
    <source>
        <dbReference type="Pfam" id="PF00082"/>
    </source>
</evidence>
<sequence length="996" mass="111317">MQRTGFVFFIFLMLSSPFIYPTLAKQENKIDFKSNNNINQVISSTQNNKKIVYANDLSRSWDTPLSDKELKKQFLEAEGRAIISFFSFAEQKKAIDLLEGQGINVILKYNSFPGLKIEYNWKKITDISLDNLRVKYVSQIGKETFYSLTLDQNINTTLTGLIDLSELRQTLEIDFLHNQKDDEGNYLFGKNITIAVMDSGIESSLKGLTKKCKYLGNGTIQPTNEDKIVYDFNAVPGEDKNDLSGHGTHITTILAGNGFFTVDGKVQYEEEYGIVPEASLMNIKVLNASGYGKDEWLVDGFDKAIANELNIVPDIITASLTSITFLSEHDPLNEIVQEASKKGIMIVTSAGNYGPTSSSIGSPAVWENVLSIGSTSTMKDISLFSSSGPTPYSTAGVDLVAPGRLVLGLNSSTGEKRYTSGTSISTPIVSGILALLKQAFPEYNSSQLESSILNTADDLNKPIVFQGNGLVDAKEAYFWLEKNTGITFSILPKRISPENLFFYSCVEGTQSSFKVKAIASDEQHLWTNITGDDEIIEIGDEIILSGGWNIFSFNITIPYDKPIRNYQAIISFTNSENYTERITINLQSRYYRGSILFDISHDSDITNNSWFGGSSPYGAHLYMTRMLKDRGFKINSFSKGNFSDELSKNDILVISDPEKGFTQDEREQIYTFIKNGGSFLLLVDSYRIQVESAKDDPIYPSNYTAIDNLVGFFGVNIDPDLHSMQIPFATVFSSVHSDITDVEEAFFLGSCLQFDNDTNPEVNLSPLSAINIGTEKSPFWKFTGVVGEYGKGKIIVFGSGYTFSNFGLMDDEFDADYRNRGSIGLGSISYNHLFSKEMDKNNRELINDTFSWLSTFNRPKIDFSVDREKILIREEFTVTVSVTMTNDFQNGNPYAVQYLNGTILFSDHTIRYVVLSAIRAGVYEVTTSVSHYGEFILFIPLKLDGHNPTDGRIDLFCNVELWDQQQEIANIANLVLALVLIVLLGLPFVNYRFKHK</sequence>
<dbReference type="InterPro" id="IPR029062">
    <property type="entry name" value="Class_I_gatase-like"/>
</dbReference>
<dbReference type="PROSITE" id="PS51892">
    <property type="entry name" value="SUBTILASE"/>
    <property type="match status" value="1"/>
</dbReference>